<dbReference type="EMBL" id="BNJG01000009">
    <property type="protein sequence ID" value="GHO61077.1"/>
    <property type="molecule type" value="Genomic_DNA"/>
</dbReference>
<dbReference type="Gene3D" id="1.10.3210.10">
    <property type="entry name" value="Hypothetical protein af1432"/>
    <property type="match status" value="1"/>
</dbReference>
<comment type="caution">
    <text evidence="1">The sequence shown here is derived from an EMBL/GenBank/DDBJ whole genome shotgun (WGS) entry which is preliminary data.</text>
</comment>
<dbReference type="Proteomes" id="UP000654345">
    <property type="component" value="Unassembled WGS sequence"/>
</dbReference>
<accession>A0ABQ3V971</accession>
<sequence length="264" mass="30685">MKRLDYAPGLDQWRDVLFRTLPDCTAQIECFFADREFGFQHAWEVLDKVSRLATQIEHRDGRLLHHEVIEHLALFHDIGRFFQGTHVVEPIVLAQQVYTRFAREQAVRPDSARAVLDGIVSTSFLNYRLHPSSHPPRTLEADIVRAIVIMLNTRGARVDYHYACSRAQRDAPFFDPSLTQEQRARFSLEHFSGDHLNVLLSLLAMRPGDFSHPVLQEAYRRWRGPVKEEVVAHILDLARRVGESEEHMKSIQQTITWYRNTFAC</sequence>
<proteinExistence type="predicted"/>
<name>A0ABQ3V971_9CHLR</name>
<evidence type="ECO:0000313" key="2">
    <source>
        <dbReference type="Proteomes" id="UP000654345"/>
    </source>
</evidence>
<keyword evidence="2" id="KW-1185">Reference proteome</keyword>
<evidence type="ECO:0008006" key="3">
    <source>
        <dbReference type="Google" id="ProtNLM"/>
    </source>
</evidence>
<organism evidence="1 2">
    <name type="scientific">Ktedonobacter robiniae</name>
    <dbReference type="NCBI Taxonomy" id="2778365"/>
    <lineage>
        <taxon>Bacteria</taxon>
        <taxon>Bacillati</taxon>
        <taxon>Chloroflexota</taxon>
        <taxon>Ktedonobacteria</taxon>
        <taxon>Ktedonobacterales</taxon>
        <taxon>Ktedonobacteraceae</taxon>
        <taxon>Ktedonobacter</taxon>
    </lineage>
</organism>
<evidence type="ECO:0000313" key="1">
    <source>
        <dbReference type="EMBL" id="GHO61077.1"/>
    </source>
</evidence>
<gene>
    <name evidence="1" type="ORF">KSB_95520</name>
</gene>
<dbReference type="SUPFAM" id="SSF109604">
    <property type="entry name" value="HD-domain/PDEase-like"/>
    <property type="match status" value="1"/>
</dbReference>
<reference evidence="1 2" key="1">
    <citation type="journal article" date="2021" name="Int. J. Syst. Evol. Microbiol.">
        <title>Reticulibacter mediterranei gen. nov., sp. nov., within the new family Reticulibacteraceae fam. nov., and Ktedonospora formicarum gen. nov., sp. nov., Ktedonobacter robiniae sp. nov., Dictyobacter formicarum sp. nov. and Dictyobacter arantiisoli sp. nov., belonging to the class Ktedonobacteria.</title>
        <authorList>
            <person name="Yabe S."/>
            <person name="Zheng Y."/>
            <person name="Wang C.M."/>
            <person name="Sakai Y."/>
            <person name="Abe K."/>
            <person name="Yokota A."/>
            <person name="Donadio S."/>
            <person name="Cavaletti L."/>
            <person name="Monciardini P."/>
        </authorList>
    </citation>
    <scope>NUCLEOTIDE SEQUENCE [LARGE SCALE GENOMIC DNA]</scope>
    <source>
        <strain evidence="1 2">SOSP1-30</strain>
    </source>
</reference>
<dbReference type="RefSeq" id="WP_201377073.1">
    <property type="nucleotide sequence ID" value="NZ_BNJG01000009.1"/>
</dbReference>
<protein>
    <recommendedName>
        <fullName evidence="3">HD domain-containing protein</fullName>
    </recommendedName>
</protein>